<dbReference type="PANTHER" id="PTHR45871">
    <property type="entry name" value="N-ACETYLGLUCOSAMINYL-PHOSPHATIDYLINOSITOL BIOSYNTHETIC PROTEIN"/>
    <property type="match status" value="1"/>
</dbReference>
<dbReference type="VEuPathDB" id="VectorBase:PPAPM1_003719"/>
<comment type="pathway">
    <text evidence="14">Pigment biosynthesis; ommochrome biosynthesis.</text>
</comment>
<keyword evidence="4" id="KW-0328">Glycosyltransferase</keyword>
<dbReference type="Gene3D" id="1.20.58.480">
    <property type="match status" value="1"/>
</dbReference>
<dbReference type="SUPFAM" id="SSF53756">
    <property type="entry name" value="UDP-Glycosyltransferase/glycogen phosphorylase"/>
    <property type="match status" value="1"/>
</dbReference>
<dbReference type="EnsemblMetazoa" id="PPAI005676-RA">
    <property type="protein sequence ID" value="PPAI005676-PA"/>
    <property type="gene ID" value="PPAI005676"/>
</dbReference>
<evidence type="ECO:0000313" key="16">
    <source>
        <dbReference type="EnsemblMetazoa" id="PPAI005676-PA"/>
    </source>
</evidence>
<keyword evidence="2" id="KW-0337">GPI-anchor biosynthesis</keyword>
<dbReference type="Pfam" id="PF03301">
    <property type="entry name" value="Trp_dioxygenase"/>
    <property type="match status" value="1"/>
</dbReference>
<sequence>MQITLRQLLMQPADEYLMLDKVLNAQRLVSSTTGDKVHDEHLFIVTHQAYELWFKQILYELDSIRDLFKVERIEESRTLEIVKRLNRIVLILKLLNEQIPILETMTPLDFMDFRRHLAPASGFQSLQFRLMENKLGVKMEHRVKYNQNYSVVFGQDPAAVEAIMESHKESSLLELVQKWLERTPGLEEDGFNFWGKFKESVDKFLKHEEIEAKASNEPDESNRNYRLMDIEMRKGVYNSIFDSSSHEALVLRGDRRFSHKALQGAIMITFYRDEPRFSQPHQILVLLTDIDSLITKWRYNHVTMVQRMLGSQQLGTGGSSGYQYLRSTLSDRYKVFLDLFNLSTFLIPRSWIPPLDTKLNWSFDAPSLNMSSDFFYPNCGGVEEHIFNLSQCLLEKGHKVIVVTHSYGERTGIRYMTNGLKVYYLPIKTFYNQCILPTMICNIPLLRDILLRERIEIVHGHSAFSALAHEMMLVASLLNLRVIFTDHSLFGFADLSAVVTNKFLQISLCTCNHCICVSHIGKENTVLRASVPAHKVSVIPNAVDTALFTPNPIKRPQDNTITVVIVSRLVYRKGIDLLVGIISKISQMPEMRHVNFLVGGDGPKRGLLEEIREKNNMQDRVTLLGALEHSKVRDVLARGHIFLNTSLTEAYCMAIVEAAATGLQVVSTKVGGIPEVLPDELIIMTEPSVEALLKGLLVAIKRHKNRRKLPGSGSNGIHRNDAKAEDRNEVLCPFAANALVADLYSWDNVAQRTEKVYQRVLREPDQPLGKKLASYLITGVWPYLLVVSLCHLIIKFCEWLTPKSHIDIARDYPSGQKTQTLRAKSKKKKR</sequence>
<dbReference type="GO" id="GO:0020037">
    <property type="term" value="F:heme binding"/>
    <property type="evidence" value="ECO:0007669"/>
    <property type="project" value="UniProtKB-UniRule"/>
</dbReference>
<comment type="pathway">
    <text evidence="12 14">Amino-acid degradation; L-tryptophan degradation via kynurenine pathway; L-kynurenine from L-tryptophan: step 1/2.</text>
</comment>
<comment type="subunit">
    <text evidence="13 14">Homotetramer. Dimer of dimers.</text>
</comment>
<dbReference type="Gene3D" id="1.10.287.3810">
    <property type="match status" value="1"/>
</dbReference>
<evidence type="ECO:0000256" key="5">
    <source>
        <dbReference type="ARBA" id="ARBA00022679"/>
    </source>
</evidence>
<comment type="catalytic activity">
    <reaction evidence="11 14">
        <text>L-tryptophan + O2 = N-formyl-L-kynurenine</text>
        <dbReference type="Rhea" id="RHEA:24536"/>
        <dbReference type="ChEBI" id="CHEBI:15379"/>
        <dbReference type="ChEBI" id="CHEBI:57912"/>
        <dbReference type="ChEBI" id="CHEBI:58629"/>
        <dbReference type="EC" id="1.13.11.11"/>
    </reaction>
</comment>
<keyword evidence="8 14" id="KW-0560">Oxidoreductase</keyword>
<dbReference type="GO" id="GO:0017176">
    <property type="term" value="F:phosphatidylinositol N-acetylglucosaminyltransferase activity"/>
    <property type="evidence" value="ECO:0007669"/>
    <property type="project" value="InterPro"/>
</dbReference>
<dbReference type="CDD" id="cd03796">
    <property type="entry name" value="GT4_PIG-A-like"/>
    <property type="match status" value="1"/>
</dbReference>
<dbReference type="InterPro" id="IPR037217">
    <property type="entry name" value="Trp/Indoleamine_2_3_dOase-like"/>
</dbReference>
<dbReference type="GO" id="GO:0004833">
    <property type="term" value="F:L-tryptophan 2,3-dioxygenase activity"/>
    <property type="evidence" value="ECO:0007669"/>
    <property type="project" value="UniProtKB-UniRule"/>
</dbReference>
<dbReference type="GO" id="GO:0006727">
    <property type="term" value="P:ommochrome biosynthetic process"/>
    <property type="evidence" value="ECO:0007669"/>
    <property type="project" value="UniProtKB-UniRule"/>
</dbReference>
<organism evidence="16 17">
    <name type="scientific">Phlebotomus papatasi</name>
    <name type="common">Sandfly</name>
    <dbReference type="NCBI Taxonomy" id="29031"/>
    <lineage>
        <taxon>Eukaryota</taxon>
        <taxon>Metazoa</taxon>
        <taxon>Ecdysozoa</taxon>
        <taxon>Arthropoda</taxon>
        <taxon>Hexapoda</taxon>
        <taxon>Insecta</taxon>
        <taxon>Pterygota</taxon>
        <taxon>Neoptera</taxon>
        <taxon>Endopterygota</taxon>
        <taxon>Diptera</taxon>
        <taxon>Nematocera</taxon>
        <taxon>Psychodoidea</taxon>
        <taxon>Psychodidae</taxon>
        <taxon>Phlebotomus</taxon>
        <taxon>Phlebotomus</taxon>
    </lineage>
</organism>
<keyword evidence="6 14" id="KW-0479">Metal-binding</keyword>
<evidence type="ECO:0000256" key="10">
    <source>
        <dbReference type="ARBA" id="ARBA00023079"/>
    </source>
</evidence>
<evidence type="ECO:0000256" key="11">
    <source>
        <dbReference type="ARBA" id="ARBA00050412"/>
    </source>
</evidence>
<evidence type="ECO:0000259" key="15">
    <source>
        <dbReference type="Pfam" id="PF08288"/>
    </source>
</evidence>
<dbReference type="EMBL" id="AJVK01031257">
    <property type="status" value="NOT_ANNOTATED_CDS"/>
    <property type="molecule type" value="Genomic_DNA"/>
</dbReference>
<dbReference type="GO" id="GO:0006506">
    <property type="term" value="P:GPI anchor biosynthetic process"/>
    <property type="evidence" value="ECO:0007669"/>
    <property type="project" value="UniProtKB-KW"/>
</dbReference>
<dbReference type="EMBL" id="AJVK01031256">
    <property type="status" value="NOT_ANNOTATED_CDS"/>
    <property type="molecule type" value="Genomic_DNA"/>
</dbReference>
<name>A0A1B0FY58_PHLPP</name>
<proteinExistence type="inferred from homology"/>
<comment type="function">
    <text evidence="14">Heme-dependent dioxygenase that catalyzes the oxidative cleavage of the L-tryptophan (L-Trp) pyrrole ring and converts L-tryptophan to N-formyl-L-kynurenine. Catalyzes the oxidative cleavage of the indole moiety.</text>
</comment>
<keyword evidence="7 14" id="KW-0223">Dioxygenase</keyword>
<dbReference type="PANTHER" id="PTHR45871:SF1">
    <property type="entry name" value="PHOSPHATIDYLINOSITOL N-ACETYLGLUCOSAMINYLTRANSFERASE SUBUNIT A"/>
    <property type="match status" value="1"/>
</dbReference>
<dbReference type="InterPro" id="IPR039507">
    <property type="entry name" value="PIG-A/GPI3"/>
</dbReference>
<comment type="similarity">
    <text evidence="14">Belongs to the tryptophan 2,3-dioxygenase family.</text>
</comment>
<dbReference type="SUPFAM" id="SSF140959">
    <property type="entry name" value="Indolic compounds 2,3-dioxygenase-like"/>
    <property type="match status" value="1"/>
</dbReference>
<keyword evidence="9 14" id="KW-0408">Iron</keyword>
<dbReference type="Gene3D" id="3.40.50.2000">
    <property type="entry name" value="Glycogen Phosphorylase B"/>
    <property type="match status" value="2"/>
</dbReference>
<evidence type="ECO:0000256" key="7">
    <source>
        <dbReference type="ARBA" id="ARBA00022964"/>
    </source>
</evidence>
<evidence type="ECO:0000256" key="12">
    <source>
        <dbReference type="ARBA" id="ARBA00060570"/>
    </source>
</evidence>
<dbReference type="VEuPathDB" id="VectorBase:PPAI005676"/>
<comment type="pathway">
    <text evidence="1">Glycolipid biosynthesis; glycosylphosphatidylinositol-anchor biosynthesis.</text>
</comment>
<keyword evidence="10 14" id="KW-0823">Tryptophan catabolism</keyword>
<protein>
    <recommendedName>
        <fullName evidence="14">Tryptophan 2,3-dioxygenase</fullName>
        <shortName evidence="14">TDO</shortName>
        <ecNumber evidence="14">1.13.11.11</ecNumber>
    </recommendedName>
    <alternativeName>
        <fullName evidence="14">Tryptamin 2,3-dioxygenase</fullName>
    </alternativeName>
    <alternativeName>
        <fullName evidence="14">Tryptophan oxygenase</fullName>
        <shortName evidence="14">TO</shortName>
        <shortName evidence="14">TRPO</shortName>
    </alternativeName>
    <alternativeName>
        <fullName evidence="14">Tryptophan pyrrolase</fullName>
    </alternativeName>
    <alternativeName>
        <fullName evidence="14">Tryptophanase</fullName>
    </alternativeName>
</protein>
<dbReference type="Pfam" id="PF08288">
    <property type="entry name" value="PIGA"/>
    <property type="match status" value="1"/>
</dbReference>
<dbReference type="InterPro" id="IPR013234">
    <property type="entry name" value="PIGA_GPI_anchor_biosynthesis"/>
</dbReference>
<evidence type="ECO:0000256" key="3">
    <source>
        <dbReference type="ARBA" id="ARBA00022617"/>
    </source>
</evidence>
<evidence type="ECO:0000256" key="13">
    <source>
        <dbReference type="ARBA" id="ARBA00061930"/>
    </source>
</evidence>
<evidence type="ECO:0000256" key="9">
    <source>
        <dbReference type="ARBA" id="ARBA00023004"/>
    </source>
</evidence>
<evidence type="ECO:0000256" key="8">
    <source>
        <dbReference type="ARBA" id="ARBA00023002"/>
    </source>
</evidence>
<keyword evidence="5" id="KW-0808">Transferase</keyword>
<dbReference type="GO" id="GO:0000506">
    <property type="term" value="C:glycosylphosphatidylinositol-N-acetylglucosaminyltransferase (GPI-GnT) complex"/>
    <property type="evidence" value="ECO:0007669"/>
    <property type="project" value="InterPro"/>
</dbReference>
<comment type="cofactor">
    <cofactor evidence="14">
        <name>heme</name>
        <dbReference type="ChEBI" id="CHEBI:30413"/>
    </cofactor>
    <text evidence="14">Binds 1 heme group per subunit.</text>
</comment>
<dbReference type="GO" id="GO:0019441">
    <property type="term" value="P:L-tryptophan catabolic process to kynurenine"/>
    <property type="evidence" value="ECO:0007669"/>
    <property type="project" value="UniProtKB-UniRule"/>
</dbReference>
<dbReference type="GO" id="GO:0046872">
    <property type="term" value="F:metal ion binding"/>
    <property type="evidence" value="ECO:0007669"/>
    <property type="project" value="UniProtKB-KW"/>
</dbReference>
<dbReference type="VEuPathDB" id="VectorBase:PPAPM1_006576"/>
<evidence type="ECO:0000256" key="14">
    <source>
        <dbReference type="HAMAP-Rule" id="MF_03020"/>
    </source>
</evidence>
<evidence type="ECO:0000313" key="17">
    <source>
        <dbReference type="Proteomes" id="UP000092462"/>
    </source>
</evidence>
<keyword evidence="3 14" id="KW-0349">Heme</keyword>
<feature type="domain" description="PIGA GPI anchor biosynthesis" evidence="15">
    <location>
        <begin position="405"/>
        <end position="494"/>
    </location>
</feature>
<accession>A0A1B0FY58</accession>
<evidence type="ECO:0000256" key="4">
    <source>
        <dbReference type="ARBA" id="ARBA00022676"/>
    </source>
</evidence>
<keyword evidence="17" id="KW-1185">Reference proteome</keyword>
<evidence type="ECO:0000256" key="6">
    <source>
        <dbReference type="ARBA" id="ARBA00022723"/>
    </source>
</evidence>
<dbReference type="EC" id="1.13.11.11" evidence="14"/>
<reference evidence="16" key="1">
    <citation type="submission" date="2022-08" db="UniProtKB">
        <authorList>
            <consortium name="EnsemblMetazoa"/>
        </authorList>
    </citation>
    <scope>IDENTIFICATION</scope>
    <source>
        <strain evidence="16">Israel</strain>
    </source>
</reference>
<dbReference type="AlphaFoldDB" id="A0A1B0FY58"/>
<dbReference type="FunFam" id="1.10.287.3810:FF:000001">
    <property type="entry name" value="Tryptophan 2,3-dioxygenase"/>
    <property type="match status" value="1"/>
</dbReference>
<dbReference type="HAMAP" id="MF_01972">
    <property type="entry name" value="T23O"/>
    <property type="match status" value="1"/>
</dbReference>
<dbReference type="Pfam" id="PF13692">
    <property type="entry name" value="Glyco_trans_1_4"/>
    <property type="match status" value="1"/>
</dbReference>
<dbReference type="FunFam" id="3.40.50.2000:FF:000026">
    <property type="entry name" value="Phosphatidylinositol N-acetylglucosaminyltransferase subunit A"/>
    <property type="match status" value="1"/>
</dbReference>
<comment type="caution">
    <text evidence="14">Lacks conserved residue(s) required for the propagation of feature annotation.</text>
</comment>
<evidence type="ECO:0000256" key="2">
    <source>
        <dbReference type="ARBA" id="ARBA00022502"/>
    </source>
</evidence>
<dbReference type="Proteomes" id="UP000092462">
    <property type="component" value="Unassembled WGS sequence"/>
</dbReference>
<dbReference type="InterPro" id="IPR004981">
    <property type="entry name" value="Trp_2_3_dOase"/>
</dbReference>
<evidence type="ECO:0000256" key="1">
    <source>
        <dbReference type="ARBA" id="ARBA00004687"/>
    </source>
</evidence>